<dbReference type="OrthoDB" id="10040922at2759"/>
<dbReference type="PROSITE" id="PS50088">
    <property type="entry name" value="ANK_REPEAT"/>
    <property type="match status" value="4"/>
</dbReference>
<feature type="transmembrane region" description="Helical" evidence="9">
    <location>
        <begin position="611"/>
        <end position="638"/>
    </location>
</feature>
<evidence type="ECO:0000256" key="1">
    <source>
        <dbReference type="ARBA" id="ARBA00004141"/>
    </source>
</evidence>
<feature type="region of interest" description="Disordered" evidence="8">
    <location>
        <begin position="494"/>
        <end position="515"/>
    </location>
</feature>
<evidence type="ECO:0000256" key="2">
    <source>
        <dbReference type="ARBA" id="ARBA00022692"/>
    </source>
</evidence>
<dbReference type="Pfam" id="PF13962">
    <property type="entry name" value="PGG"/>
    <property type="match status" value="1"/>
</dbReference>
<keyword evidence="12" id="KW-1185">Reference proteome</keyword>
<dbReference type="InterPro" id="IPR002110">
    <property type="entry name" value="Ankyrin_rpt"/>
</dbReference>
<dbReference type="SUPFAM" id="SSF48403">
    <property type="entry name" value="Ankyrin repeat"/>
    <property type="match status" value="1"/>
</dbReference>
<dbReference type="PANTHER" id="PTHR24186">
    <property type="entry name" value="PROTEIN PHOSPHATASE 1 REGULATORY SUBUNIT"/>
    <property type="match status" value="1"/>
</dbReference>
<reference evidence="11 12" key="1">
    <citation type="submission" date="2019-06" db="EMBL/GenBank/DDBJ databases">
        <title>A chromosomal-level reference genome of Carpinus fangiana (Coryloideae, Betulaceae).</title>
        <authorList>
            <person name="Yang X."/>
            <person name="Wang Z."/>
            <person name="Zhang L."/>
            <person name="Hao G."/>
            <person name="Liu J."/>
            <person name="Yang Y."/>
        </authorList>
    </citation>
    <scope>NUCLEOTIDE SEQUENCE [LARGE SCALE GENOMIC DNA]</scope>
    <source>
        <strain evidence="11">Cfa_2016G</strain>
        <tissue evidence="11">Leaf</tissue>
    </source>
</reference>
<name>A0A5N6R1B6_9ROSI</name>
<evidence type="ECO:0000256" key="7">
    <source>
        <dbReference type="PROSITE-ProRule" id="PRU00023"/>
    </source>
</evidence>
<proteinExistence type="predicted"/>
<keyword evidence="5 7" id="KW-0040">ANK repeat</keyword>
<sequence length="671" mass="74222">MDPSNSFESQAFVNANQLEQTETISCMDHNSYYAAAKGDIDFFKAITNQSLDLLRTPNKNTILHIYIAALKSGSDSTTPNAGSESTIRPTINEGTESTTTNFVKKILKICPSLLRQANAKSETPLHIAVGSESTSTLNAGSKSSTNFVKEILDKCPSLLQQANSKGETPLHIAARYGHSDIAEVLIKYCAQTLHDQDLEEGIEPVKEMLRMTNNEKDTALHEAVRYNHLEMVKLLINKDPDFSYSANDAGETPLYIAAERGFKDVLFEILDKCKSPMHGGPLGRTALHATILNYNSDMVRRIMEKIEGISRKVDNNGWTPLHLAAYFHYSSSIAKQLLDKDREVAYMKDTKGRTPLHIAAHRGNNHTMKIIVERCPDCCELVDNRGWNVLHFALKGGDFWCLERIMKIIEENRSLSNLLNEKNAEGDAPLHFYFKNTSLELPNNFISHPRLDKMAFNKQNLNVGDIISTVKHSSKEISEISVELNGLPQRVITLKEDTAKQEGEDGDKGSGDKEDEDWKSLLRNAAEAHLVVAALITTVTFAACITMPGGFASTGESSHPGSTLLRKNAAFKAFVITDTISMVLSSSAVFIHLLMPLLFSKNYDDDRRVGVVFLAFILILGAMITMVLAFVTGTYAVLMPSLDLAIANCIVGLTFFPIIFLAVRILIKGCE</sequence>
<evidence type="ECO:0000256" key="8">
    <source>
        <dbReference type="SAM" id="MobiDB-lite"/>
    </source>
</evidence>
<dbReference type="InterPro" id="IPR026961">
    <property type="entry name" value="PGG_dom"/>
</dbReference>
<dbReference type="Proteomes" id="UP000327013">
    <property type="component" value="Chromosome 3"/>
</dbReference>
<feature type="repeat" description="ANK" evidence="7">
    <location>
        <begin position="215"/>
        <end position="247"/>
    </location>
</feature>
<dbReference type="Pfam" id="PF12796">
    <property type="entry name" value="Ank_2"/>
    <property type="match status" value="3"/>
</dbReference>
<dbReference type="PANTHER" id="PTHR24186:SF36">
    <property type="entry name" value="SERINE_THREONINE-PROTEIN PHOSPHATASE 6 REGULATORY ANKYRIN REPEAT SUBUNIT A-LIKE"/>
    <property type="match status" value="1"/>
</dbReference>
<feature type="domain" description="PGG" evidence="10">
    <location>
        <begin position="522"/>
        <end position="637"/>
    </location>
</feature>
<dbReference type="PROSITE" id="PS50297">
    <property type="entry name" value="ANK_REP_REGION"/>
    <property type="match status" value="3"/>
</dbReference>
<dbReference type="InterPro" id="IPR036770">
    <property type="entry name" value="Ankyrin_rpt-contain_sf"/>
</dbReference>
<evidence type="ECO:0000256" key="5">
    <source>
        <dbReference type="ARBA" id="ARBA00023043"/>
    </source>
</evidence>
<keyword evidence="3" id="KW-0677">Repeat</keyword>
<feature type="transmembrane region" description="Helical" evidence="9">
    <location>
        <begin position="528"/>
        <end position="551"/>
    </location>
</feature>
<dbReference type="GO" id="GO:0005886">
    <property type="term" value="C:plasma membrane"/>
    <property type="evidence" value="ECO:0007669"/>
    <property type="project" value="TreeGrafter"/>
</dbReference>
<dbReference type="Gene3D" id="1.25.40.20">
    <property type="entry name" value="Ankyrin repeat-containing domain"/>
    <property type="match status" value="2"/>
</dbReference>
<evidence type="ECO:0000256" key="4">
    <source>
        <dbReference type="ARBA" id="ARBA00022989"/>
    </source>
</evidence>
<feature type="transmembrane region" description="Helical" evidence="9">
    <location>
        <begin position="571"/>
        <end position="599"/>
    </location>
</feature>
<accession>A0A5N6R1B6</accession>
<keyword evidence="2 9" id="KW-0812">Transmembrane</keyword>
<evidence type="ECO:0000256" key="3">
    <source>
        <dbReference type="ARBA" id="ARBA00022737"/>
    </source>
</evidence>
<keyword evidence="6 9" id="KW-0472">Membrane</keyword>
<evidence type="ECO:0000313" key="11">
    <source>
        <dbReference type="EMBL" id="KAE8022595.1"/>
    </source>
</evidence>
<feature type="region of interest" description="Disordered" evidence="8">
    <location>
        <begin position="74"/>
        <end position="94"/>
    </location>
</feature>
<evidence type="ECO:0000259" key="10">
    <source>
        <dbReference type="Pfam" id="PF13962"/>
    </source>
</evidence>
<evidence type="ECO:0000256" key="9">
    <source>
        <dbReference type="SAM" id="Phobius"/>
    </source>
</evidence>
<feature type="repeat" description="ANK" evidence="7">
    <location>
        <begin position="316"/>
        <end position="349"/>
    </location>
</feature>
<feature type="repeat" description="ANK" evidence="7">
    <location>
        <begin position="351"/>
        <end position="374"/>
    </location>
</feature>
<protein>
    <recommendedName>
        <fullName evidence="10">PGG domain-containing protein</fullName>
    </recommendedName>
</protein>
<dbReference type="AlphaFoldDB" id="A0A5N6R1B6"/>
<organism evidence="11 12">
    <name type="scientific">Carpinus fangiana</name>
    <dbReference type="NCBI Taxonomy" id="176857"/>
    <lineage>
        <taxon>Eukaryota</taxon>
        <taxon>Viridiplantae</taxon>
        <taxon>Streptophyta</taxon>
        <taxon>Embryophyta</taxon>
        <taxon>Tracheophyta</taxon>
        <taxon>Spermatophyta</taxon>
        <taxon>Magnoliopsida</taxon>
        <taxon>eudicotyledons</taxon>
        <taxon>Gunneridae</taxon>
        <taxon>Pentapetalae</taxon>
        <taxon>rosids</taxon>
        <taxon>fabids</taxon>
        <taxon>Fagales</taxon>
        <taxon>Betulaceae</taxon>
        <taxon>Carpinus</taxon>
    </lineage>
</organism>
<evidence type="ECO:0000256" key="6">
    <source>
        <dbReference type="ARBA" id="ARBA00023136"/>
    </source>
</evidence>
<keyword evidence="4 9" id="KW-1133">Transmembrane helix</keyword>
<feature type="transmembrane region" description="Helical" evidence="9">
    <location>
        <begin position="644"/>
        <end position="667"/>
    </location>
</feature>
<gene>
    <name evidence="11" type="ORF">FH972_008383</name>
</gene>
<dbReference type="EMBL" id="CM017323">
    <property type="protein sequence ID" value="KAE8022595.1"/>
    <property type="molecule type" value="Genomic_DNA"/>
</dbReference>
<dbReference type="SMART" id="SM00248">
    <property type="entry name" value="ANK"/>
    <property type="match status" value="7"/>
</dbReference>
<evidence type="ECO:0000313" key="12">
    <source>
        <dbReference type="Proteomes" id="UP000327013"/>
    </source>
</evidence>
<feature type="repeat" description="ANK" evidence="7">
    <location>
        <begin position="165"/>
        <end position="187"/>
    </location>
</feature>
<comment type="subcellular location">
    <subcellularLocation>
        <location evidence="1">Membrane</location>
        <topology evidence="1">Multi-pass membrane protein</topology>
    </subcellularLocation>
</comment>